<keyword evidence="1" id="KW-1133">Transmembrane helix</keyword>
<reference evidence="2 3" key="1">
    <citation type="journal article" date="2020" name="BMC Genomics">
        <title>Intraspecific diversification of the crop wild relative Brassica cretica Lam. using demographic model selection.</title>
        <authorList>
            <person name="Kioukis A."/>
            <person name="Michalopoulou V.A."/>
            <person name="Briers L."/>
            <person name="Pirintsos S."/>
            <person name="Studholme D.J."/>
            <person name="Pavlidis P."/>
            <person name="Sarris P.F."/>
        </authorList>
    </citation>
    <scope>NUCLEOTIDE SEQUENCE [LARGE SCALE GENOMIC DNA]</scope>
    <source>
        <strain evidence="3">cv. PFS-1207/04</strain>
    </source>
</reference>
<keyword evidence="1" id="KW-0472">Membrane</keyword>
<dbReference type="Gene3D" id="3.40.1000.30">
    <property type="match status" value="1"/>
</dbReference>
<organism evidence="2 3">
    <name type="scientific">Brassica cretica</name>
    <name type="common">Mustard</name>
    <dbReference type="NCBI Taxonomy" id="69181"/>
    <lineage>
        <taxon>Eukaryota</taxon>
        <taxon>Viridiplantae</taxon>
        <taxon>Streptophyta</taxon>
        <taxon>Embryophyta</taxon>
        <taxon>Tracheophyta</taxon>
        <taxon>Spermatophyta</taxon>
        <taxon>Magnoliopsida</taxon>
        <taxon>eudicotyledons</taxon>
        <taxon>Gunneridae</taxon>
        <taxon>Pentapetalae</taxon>
        <taxon>rosids</taxon>
        <taxon>malvids</taxon>
        <taxon>Brassicales</taxon>
        <taxon>Brassicaceae</taxon>
        <taxon>Brassiceae</taxon>
        <taxon>Brassica</taxon>
    </lineage>
</organism>
<sequence>MCKSPTEMKIDRFLRRRLVYLFIVGAVEWSISSSAVLWRSPTRNEKKKLTTAWSFHQHHVGLLHYPPLRSYLRGFLRVGFIGGRRDYWRIRVEQSVKLVDAVVEGGKEPAHIEIEVEKYAVESGVEGGYDAQFKNLGNLVTGLQDQILYKLDEGLKHVVSTSQSW</sequence>
<keyword evidence="1" id="KW-0812">Transmembrane</keyword>
<proteinExistence type="predicted"/>
<evidence type="ECO:0000256" key="1">
    <source>
        <dbReference type="SAM" id="Phobius"/>
    </source>
</evidence>
<dbReference type="EMBL" id="QGKV02001556">
    <property type="protein sequence ID" value="KAF3515524.1"/>
    <property type="molecule type" value="Genomic_DNA"/>
</dbReference>
<gene>
    <name evidence="2" type="ORF">DY000_02062936</name>
</gene>
<accession>A0ABQ7ANH5</accession>
<dbReference type="Proteomes" id="UP000266723">
    <property type="component" value="Unassembled WGS sequence"/>
</dbReference>
<evidence type="ECO:0000313" key="2">
    <source>
        <dbReference type="EMBL" id="KAF3515524.1"/>
    </source>
</evidence>
<keyword evidence="3" id="KW-1185">Reference proteome</keyword>
<name>A0ABQ7ANH5_BRACR</name>
<evidence type="ECO:0000313" key="3">
    <source>
        <dbReference type="Proteomes" id="UP000266723"/>
    </source>
</evidence>
<protein>
    <submittedName>
        <fullName evidence="2">Uncharacterized protein</fullName>
    </submittedName>
</protein>
<comment type="caution">
    <text evidence="2">The sequence shown here is derived from an EMBL/GenBank/DDBJ whole genome shotgun (WGS) entry which is preliminary data.</text>
</comment>
<feature type="transmembrane region" description="Helical" evidence="1">
    <location>
        <begin position="18"/>
        <end position="38"/>
    </location>
</feature>